<evidence type="ECO:0000256" key="3">
    <source>
        <dbReference type="ARBA" id="ARBA00023163"/>
    </source>
</evidence>
<feature type="domain" description="NET" evidence="7">
    <location>
        <begin position="262"/>
        <end position="343"/>
    </location>
</feature>
<feature type="compositionally biased region" description="Polar residues" evidence="5">
    <location>
        <begin position="356"/>
        <end position="367"/>
    </location>
</feature>
<keyword evidence="2 4" id="KW-0103">Bromodomain</keyword>
<evidence type="ECO:0000256" key="2">
    <source>
        <dbReference type="ARBA" id="ARBA00023117"/>
    </source>
</evidence>
<evidence type="ECO:0000256" key="5">
    <source>
        <dbReference type="SAM" id="MobiDB-lite"/>
    </source>
</evidence>
<dbReference type="Gene3D" id="1.20.920.10">
    <property type="entry name" value="Bromodomain-like"/>
    <property type="match status" value="1"/>
</dbReference>
<dbReference type="Pfam" id="PF00439">
    <property type="entry name" value="Bromodomain"/>
    <property type="match status" value="1"/>
</dbReference>
<dbReference type="PROSITE" id="PS50014">
    <property type="entry name" value="BROMODOMAIN_2"/>
    <property type="match status" value="1"/>
</dbReference>
<dbReference type="SUPFAM" id="SSF47370">
    <property type="entry name" value="Bromodomain"/>
    <property type="match status" value="1"/>
</dbReference>
<dbReference type="Gene3D" id="1.20.1270.220">
    <property type="match status" value="1"/>
</dbReference>
<feature type="domain" description="Bromo" evidence="6">
    <location>
        <begin position="118"/>
        <end position="193"/>
    </location>
</feature>
<name>A0A3P6EQE3_BRAOL</name>
<dbReference type="PANTHER" id="PTHR45926">
    <property type="entry name" value="OSJNBA0053K19.4 PROTEIN"/>
    <property type="match status" value="1"/>
</dbReference>
<evidence type="ECO:0000313" key="8">
    <source>
        <dbReference type="EMBL" id="VDD39646.1"/>
    </source>
</evidence>
<dbReference type="Pfam" id="PF17035">
    <property type="entry name" value="BET"/>
    <property type="match status" value="1"/>
</dbReference>
<gene>
    <name evidence="8" type="ORF">BOLC7T45206H</name>
</gene>
<feature type="compositionally biased region" description="Basic and acidic residues" evidence="5">
    <location>
        <begin position="343"/>
        <end position="355"/>
    </location>
</feature>
<dbReference type="InterPro" id="IPR038336">
    <property type="entry name" value="NET_sf"/>
</dbReference>
<dbReference type="EMBL" id="LR031876">
    <property type="protein sequence ID" value="VDD39646.1"/>
    <property type="molecule type" value="Genomic_DNA"/>
</dbReference>
<evidence type="ECO:0008006" key="9">
    <source>
        <dbReference type="Google" id="ProtNLM"/>
    </source>
</evidence>
<dbReference type="InterPro" id="IPR036427">
    <property type="entry name" value="Bromodomain-like_sf"/>
</dbReference>
<dbReference type="AlphaFoldDB" id="A0A3P6EQE3"/>
<keyword evidence="3" id="KW-0804">Transcription</keyword>
<protein>
    <recommendedName>
        <fullName evidence="9">Bromo domain-containing protein</fullName>
    </recommendedName>
</protein>
<evidence type="ECO:0000259" key="6">
    <source>
        <dbReference type="PROSITE" id="PS50014"/>
    </source>
</evidence>
<dbReference type="PRINTS" id="PR00503">
    <property type="entry name" value="BROMODOMAIN"/>
</dbReference>
<feature type="region of interest" description="Disordered" evidence="5">
    <location>
        <begin position="343"/>
        <end position="382"/>
    </location>
</feature>
<evidence type="ECO:0000256" key="1">
    <source>
        <dbReference type="ARBA" id="ARBA00023015"/>
    </source>
</evidence>
<accession>A0A3P6EQE3</accession>
<proteinExistence type="predicted"/>
<dbReference type="FunFam" id="1.20.920.10:FF:000093">
    <property type="entry name" value="Transcription factor GTE6"/>
    <property type="match status" value="1"/>
</dbReference>
<organism evidence="8">
    <name type="scientific">Brassica oleracea</name>
    <name type="common">Wild cabbage</name>
    <dbReference type="NCBI Taxonomy" id="3712"/>
    <lineage>
        <taxon>Eukaryota</taxon>
        <taxon>Viridiplantae</taxon>
        <taxon>Streptophyta</taxon>
        <taxon>Embryophyta</taxon>
        <taxon>Tracheophyta</taxon>
        <taxon>Spermatophyta</taxon>
        <taxon>Magnoliopsida</taxon>
        <taxon>eudicotyledons</taxon>
        <taxon>Gunneridae</taxon>
        <taxon>Pentapetalae</taxon>
        <taxon>rosids</taxon>
        <taxon>malvids</taxon>
        <taxon>Brassicales</taxon>
        <taxon>Brassicaceae</taxon>
        <taxon>Brassiceae</taxon>
        <taxon>Brassica</taxon>
    </lineage>
</organism>
<evidence type="ECO:0000259" key="7">
    <source>
        <dbReference type="PROSITE" id="PS51525"/>
    </source>
</evidence>
<dbReference type="InterPro" id="IPR001487">
    <property type="entry name" value="Bromodomain"/>
</dbReference>
<evidence type="ECO:0000256" key="4">
    <source>
        <dbReference type="PROSITE-ProRule" id="PRU00035"/>
    </source>
</evidence>
<reference evidence="8" key="1">
    <citation type="submission" date="2018-11" db="EMBL/GenBank/DDBJ databases">
        <authorList>
            <consortium name="Genoscope - CEA"/>
            <person name="William W."/>
        </authorList>
    </citation>
    <scope>NUCLEOTIDE SEQUENCE</scope>
</reference>
<dbReference type="PROSITE" id="PS51525">
    <property type="entry name" value="NET"/>
    <property type="match status" value="1"/>
</dbReference>
<keyword evidence="1" id="KW-0805">Transcription regulation</keyword>
<dbReference type="SMART" id="SM00297">
    <property type="entry name" value="BROMO"/>
    <property type="match status" value="1"/>
</dbReference>
<sequence>MTESVPESGHIPAGESKIIPVEAESIKQRVEEVFSPLNLLFLVSSCYVILLSRSVFGLEHKLTEVENFYSTIALSNSASRHVVGIRKVQQEAARREAVAAKRMHDLMRQFGTIFRQITQHKCAWPFMHPVDVESLGLDDYYEVIDEPMDFSTIKNQMDAKDGTGYKHVMQIYADMRLVFENAMKYNEEASDVYSMAKTLLQKFEEKWAHFLPKVLEEEKIREEEEKQSAMEALLAKEASHTKTTRDLSNEICNVNDELEKLRQVVVGRCRKITSEEKRNIGFALLKLSTDELQKVLGIVAQADPRFQTRAEEVTIEMDVLDEPTLWRLKFLVKDALENATNKKKEEKIKTGECRGTKQNNEVSNKRNAVNKLAERRTKRPCL</sequence>
<dbReference type="InterPro" id="IPR027353">
    <property type="entry name" value="NET_dom"/>
</dbReference>